<feature type="compositionally biased region" description="Basic and acidic residues" evidence="1">
    <location>
        <begin position="34"/>
        <end position="59"/>
    </location>
</feature>
<evidence type="ECO:0000256" key="1">
    <source>
        <dbReference type="SAM" id="MobiDB-lite"/>
    </source>
</evidence>
<dbReference type="AlphaFoldDB" id="A0A9X0D845"/>
<proteinExistence type="predicted"/>
<feature type="region of interest" description="Disordered" evidence="1">
    <location>
        <begin position="1"/>
        <end position="59"/>
    </location>
</feature>
<feature type="compositionally biased region" description="Acidic residues" evidence="1">
    <location>
        <begin position="16"/>
        <end position="25"/>
    </location>
</feature>
<sequence length="176" mass="20222">MKKNSRKKTKAVILETDSEGEEDDSASVGANCDSSRREKIKSTELEERPHDGRSDECKGLHVTTKKNSWKRTKAVILKKESKREQDDGASVKLEVETKEDEEVVISCSKKGKYNARIYDKRHSCFYCDKLCAKIARHYEHHHEHEAEVAEAFAYPRGSKDRRKALEKFATARQFSS</sequence>
<organism evidence="2 3">
    <name type="scientific">Desmophyllum pertusum</name>
    <dbReference type="NCBI Taxonomy" id="174260"/>
    <lineage>
        <taxon>Eukaryota</taxon>
        <taxon>Metazoa</taxon>
        <taxon>Cnidaria</taxon>
        <taxon>Anthozoa</taxon>
        <taxon>Hexacorallia</taxon>
        <taxon>Scleractinia</taxon>
        <taxon>Caryophylliina</taxon>
        <taxon>Caryophylliidae</taxon>
        <taxon>Desmophyllum</taxon>
    </lineage>
</organism>
<dbReference type="Proteomes" id="UP001163046">
    <property type="component" value="Unassembled WGS sequence"/>
</dbReference>
<gene>
    <name evidence="2" type="ORF">OS493_037972</name>
</gene>
<name>A0A9X0D845_9CNID</name>
<reference evidence="2" key="1">
    <citation type="submission" date="2023-01" db="EMBL/GenBank/DDBJ databases">
        <title>Genome assembly of the deep-sea coral Lophelia pertusa.</title>
        <authorList>
            <person name="Herrera S."/>
            <person name="Cordes E."/>
        </authorList>
    </citation>
    <scope>NUCLEOTIDE SEQUENCE</scope>
    <source>
        <strain evidence="2">USNM1676648</strain>
        <tissue evidence="2">Polyp</tissue>
    </source>
</reference>
<evidence type="ECO:0000313" key="2">
    <source>
        <dbReference type="EMBL" id="KAJ7388379.1"/>
    </source>
</evidence>
<dbReference type="EMBL" id="MU825477">
    <property type="protein sequence ID" value="KAJ7388379.1"/>
    <property type="molecule type" value="Genomic_DNA"/>
</dbReference>
<dbReference type="PANTHER" id="PTHR33480:SF5">
    <property type="entry name" value="SI:DKEY-51D8.9"/>
    <property type="match status" value="1"/>
</dbReference>
<accession>A0A9X0D845</accession>
<protein>
    <submittedName>
        <fullName evidence="2">Uncharacterized protein</fullName>
    </submittedName>
</protein>
<comment type="caution">
    <text evidence="2">The sequence shown here is derived from an EMBL/GenBank/DDBJ whole genome shotgun (WGS) entry which is preliminary data.</text>
</comment>
<evidence type="ECO:0000313" key="3">
    <source>
        <dbReference type="Proteomes" id="UP001163046"/>
    </source>
</evidence>
<keyword evidence="3" id="KW-1185">Reference proteome</keyword>
<feature type="compositionally biased region" description="Basic residues" evidence="1">
    <location>
        <begin position="1"/>
        <end position="10"/>
    </location>
</feature>
<dbReference type="PANTHER" id="PTHR33480">
    <property type="entry name" value="SET DOMAIN-CONTAINING PROTEIN-RELATED"/>
    <property type="match status" value="1"/>
</dbReference>